<dbReference type="EMBL" id="OX459122">
    <property type="protein sequence ID" value="CAI9106481.1"/>
    <property type="molecule type" value="Genomic_DNA"/>
</dbReference>
<keyword evidence="3" id="KW-1185">Reference proteome</keyword>
<dbReference type="Proteomes" id="UP001161247">
    <property type="component" value="Chromosome 5"/>
</dbReference>
<proteinExistence type="predicted"/>
<accession>A0AAV1DF38</accession>
<evidence type="ECO:0000313" key="2">
    <source>
        <dbReference type="EMBL" id="CAI9106481.1"/>
    </source>
</evidence>
<reference evidence="2" key="1">
    <citation type="submission" date="2023-03" db="EMBL/GenBank/DDBJ databases">
        <authorList>
            <person name="Julca I."/>
        </authorList>
    </citation>
    <scope>NUCLEOTIDE SEQUENCE</scope>
</reference>
<name>A0AAV1DF38_OLDCO</name>
<dbReference type="AlphaFoldDB" id="A0AAV1DF38"/>
<sequence length="384" mass="41739">MLGSKDAGRQIKTSGKQFHRCPDTWTSQETVLSSMLRITPRVGITEGGYTGQLLAPRFYKVLADRGKLAGARECAGLGATVRETCWITQAGTVVLLCMWARLCRFLRERCVRNAHEAGRSCEKCWVTGGRLCMGVGIRVMRVKQTADRENAAGSCWDAGNTLLIGVIEKIREPEERDTAGREKARDKVFNFMAGLKPWAQAELRRRGIKDLAEALRVADGDKPATAKRDTGPVTCRGGFKVLLCPGAWKHRVRWSIGLAFHEGVKRSSGRGLLAPRFHKVLADRGKLAGARECAGLGATVRETCWTTQAGTDGCAGNSGMREKWVPVCSSMRSEGPGRAENSRESWKLLEMAGIGACGTLGGKTGQCMKSQGGARWLAKLEGLV</sequence>
<organism evidence="2 3">
    <name type="scientific">Oldenlandia corymbosa var. corymbosa</name>
    <dbReference type="NCBI Taxonomy" id="529605"/>
    <lineage>
        <taxon>Eukaryota</taxon>
        <taxon>Viridiplantae</taxon>
        <taxon>Streptophyta</taxon>
        <taxon>Embryophyta</taxon>
        <taxon>Tracheophyta</taxon>
        <taxon>Spermatophyta</taxon>
        <taxon>Magnoliopsida</taxon>
        <taxon>eudicotyledons</taxon>
        <taxon>Gunneridae</taxon>
        <taxon>Pentapetalae</taxon>
        <taxon>asterids</taxon>
        <taxon>lamiids</taxon>
        <taxon>Gentianales</taxon>
        <taxon>Rubiaceae</taxon>
        <taxon>Rubioideae</taxon>
        <taxon>Spermacoceae</taxon>
        <taxon>Hedyotis-Oldenlandia complex</taxon>
        <taxon>Oldenlandia</taxon>
    </lineage>
</organism>
<evidence type="ECO:0000313" key="3">
    <source>
        <dbReference type="Proteomes" id="UP001161247"/>
    </source>
</evidence>
<evidence type="ECO:0000256" key="1">
    <source>
        <dbReference type="SAM" id="MobiDB-lite"/>
    </source>
</evidence>
<feature type="region of interest" description="Disordered" evidence="1">
    <location>
        <begin position="1"/>
        <end position="20"/>
    </location>
</feature>
<protein>
    <submittedName>
        <fullName evidence="2">OLC1v1005643C1</fullName>
    </submittedName>
</protein>
<gene>
    <name evidence="2" type="ORF">OLC1_LOCUS14970</name>
</gene>